<reference evidence="2 3" key="1">
    <citation type="submission" date="2024-01" db="EMBL/GenBank/DDBJ databases">
        <title>The complete chloroplast genome sequence of Lithospermum erythrorhizon: insights into the phylogenetic relationship among Boraginaceae species and the maternal lineages of purple gromwells.</title>
        <authorList>
            <person name="Okada T."/>
            <person name="Watanabe K."/>
        </authorList>
    </citation>
    <scope>NUCLEOTIDE SEQUENCE [LARGE SCALE GENOMIC DNA]</scope>
</reference>
<proteinExistence type="predicted"/>
<accession>A0AAV3P2A5</accession>
<keyword evidence="3" id="KW-1185">Reference proteome</keyword>
<sequence>MRKSNQEYQFLLLVFTVSKGRGRELLGGGGGCAARWPSLRSSNLQRNHNWSFAQEKILHLNGPDQESFDPPRGFHFSSSMISAGRVQLRSPLKICGNFDYIPGYWEWVEDVLSRSGDMLINASLIGKTLSIEAPRSSSMKHRKGKSLPAGVHPSTLVFQSFGSSKRKRSSSSTVEDRDPKHARGARKDTFSSCGSRVVSPVRRSPEGATPSVVPDNAIINQVVDVSSSVCDQEHTELVDTRKSHECHTTEEAETILHTGAFSLWCCICTGLKGKSPEMVLKEDGSAMNTFKVLTEMGLGNFPNLHEKLQGFFHKRREMDATSVVTSPDSTSKALQKLSLMRITFEDQTSEK</sequence>
<evidence type="ECO:0000313" key="2">
    <source>
        <dbReference type="EMBL" id="GAA0145247.1"/>
    </source>
</evidence>
<feature type="region of interest" description="Disordered" evidence="1">
    <location>
        <begin position="160"/>
        <end position="213"/>
    </location>
</feature>
<feature type="compositionally biased region" description="Basic and acidic residues" evidence="1">
    <location>
        <begin position="174"/>
        <end position="189"/>
    </location>
</feature>
<dbReference type="AlphaFoldDB" id="A0AAV3P2A5"/>
<dbReference type="Proteomes" id="UP001454036">
    <property type="component" value="Unassembled WGS sequence"/>
</dbReference>
<evidence type="ECO:0000313" key="3">
    <source>
        <dbReference type="Proteomes" id="UP001454036"/>
    </source>
</evidence>
<comment type="caution">
    <text evidence="2">The sequence shown here is derived from an EMBL/GenBank/DDBJ whole genome shotgun (WGS) entry which is preliminary data.</text>
</comment>
<protein>
    <submittedName>
        <fullName evidence="2">Uncharacterized protein</fullName>
    </submittedName>
</protein>
<gene>
    <name evidence="2" type="ORF">LIER_05488</name>
</gene>
<organism evidence="2 3">
    <name type="scientific">Lithospermum erythrorhizon</name>
    <name type="common">Purple gromwell</name>
    <name type="synonym">Lithospermum officinale var. erythrorhizon</name>
    <dbReference type="NCBI Taxonomy" id="34254"/>
    <lineage>
        <taxon>Eukaryota</taxon>
        <taxon>Viridiplantae</taxon>
        <taxon>Streptophyta</taxon>
        <taxon>Embryophyta</taxon>
        <taxon>Tracheophyta</taxon>
        <taxon>Spermatophyta</taxon>
        <taxon>Magnoliopsida</taxon>
        <taxon>eudicotyledons</taxon>
        <taxon>Gunneridae</taxon>
        <taxon>Pentapetalae</taxon>
        <taxon>asterids</taxon>
        <taxon>lamiids</taxon>
        <taxon>Boraginales</taxon>
        <taxon>Boraginaceae</taxon>
        <taxon>Boraginoideae</taxon>
        <taxon>Lithospermeae</taxon>
        <taxon>Lithospermum</taxon>
    </lineage>
</organism>
<name>A0AAV3P2A5_LITER</name>
<dbReference type="EMBL" id="BAABME010000755">
    <property type="protein sequence ID" value="GAA0145247.1"/>
    <property type="molecule type" value="Genomic_DNA"/>
</dbReference>
<evidence type="ECO:0000256" key="1">
    <source>
        <dbReference type="SAM" id="MobiDB-lite"/>
    </source>
</evidence>